<gene>
    <name evidence="5" type="ORF">KFL_000250300</name>
</gene>
<name>A0A1Y1HMC6_KLENI</name>
<keyword evidence="3" id="KW-0809">Transit peptide</keyword>
<dbReference type="InterPro" id="IPR038538">
    <property type="entry name" value="MTERF_sf"/>
</dbReference>
<evidence type="ECO:0000313" key="5">
    <source>
        <dbReference type="EMBL" id="GAQ79153.1"/>
    </source>
</evidence>
<dbReference type="PANTHER" id="PTHR13068">
    <property type="entry name" value="CGI-12 PROTEIN-RELATED"/>
    <property type="match status" value="1"/>
</dbReference>
<dbReference type="SMART" id="SM00733">
    <property type="entry name" value="Mterf"/>
    <property type="match status" value="4"/>
</dbReference>
<dbReference type="EMBL" id="DF236974">
    <property type="protein sequence ID" value="GAQ79153.1"/>
    <property type="molecule type" value="Genomic_DNA"/>
</dbReference>
<dbReference type="AlphaFoldDB" id="A0A1Y1HMC6"/>
<dbReference type="STRING" id="105231.A0A1Y1HMC6"/>
<keyword evidence="6" id="KW-1185">Reference proteome</keyword>
<dbReference type="Pfam" id="PF02536">
    <property type="entry name" value="mTERF"/>
    <property type="match status" value="2"/>
</dbReference>
<dbReference type="InterPro" id="IPR003690">
    <property type="entry name" value="MTERF"/>
</dbReference>
<dbReference type="Gene3D" id="1.25.70.10">
    <property type="entry name" value="Transcription termination factor 3, mitochondrial"/>
    <property type="match status" value="2"/>
</dbReference>
<feature type="compositionally biased region" description="Acidic residues" evidence="4">
    <location>
        <begin position="350"/>
        <end position="359"/>
    </location>
</feature>
<comment type="similarity">
    <text evidence="1">Belongs to the mTERF family.</text>
</comment>
<keyword evidence="2" id="KW-0806">Transcription termination</keyword>
<dbReference type="PANTHER" id="PTHR13068:SF173">
    <property type="entry name" value="EMB|CAB62602.1"/>
    <property type="match status" value="1"/>
</dbReference>
<dbReference type="Proteomes" id="UP000054558">
    <property type="component" value="Unassembled WGS sequence"/>
</dbReference>
<feature type="region of interest" description="Disordered" evidence="4">
    <location>
        <begin position="302"/>
        <end position="370"/>
    </location>
</feature>
<feature type="compositionally biased region" description="Basic and acidic residues" evidence="4">
    <location>
        <begin position="239"/>
        <end position="274"/>
    </location>
</feature>
<feature type="region of interest" description="Disordered" evidence="4">
    <location>
        <begin position="96"/>
        <end position="154"/>
    </location>
</feature>
<keyword evidence="2" id="KW-0805">Transcription regulation</keyword>
<dbReference type="OMA" id="GGKHENC"/>
<keyword evidence="2" id="KW-0804">Transcription</keyword>
<evidence type="ECO:0000256" key="3">
    <source>
        <dbReference type="ARBA" id="ARBA00022946"/>
    </source>
</evidence>
<proteinExistence type="inferred from homology"/>
<dbReference type="OrthoDB" id="637682at2759"/>
<protein>
    <recommendedName>
        <fullName evidence="7">Mitochondrial transcription termination factor family protein</fullName>
    </recommendedName>
</protein>
<dbReference type="GO" id="GO:0006353">
    <property type="term" value="P:DNA-templated transcription termination"/>
    <property type="evidence" value="ECO:0007669"/>
    <property type="project" value="UniProtKB-KW"/>
</dbReference>
<evidence type="ECO:0000256" key="1">
    <source>
        <dbReference type="ARBA" id="ARBA00007692"/>
    </source>
</evidence>
<organism evidence="5 6">
    <name type="scientific">Klebsormidium nitens</name>
    <name type="common">Green alga</name>
    <name type="synonym">Ulothrix nitens</name>
    <dbReference type="NCBI Taxonomy" id="105231"/>
    <lineage>
        <taxon>Eukaryota</taxon>
        <taxon>Viridiplantae</taxon>
        <taxon>Streptophyta</taxon>
        <taxon>Klebsormidiophyceae</taxon>
        <taxon>Klebsormidiales</taxon>
        <taxon>Klebsormidiaceae</taxon>
        <taxon>Klebsormidium</taxon>
    </lineage>
</organism>
<feature type="region of interest" description="Disordered" evidence="4">
    <location>
        <begin position="223"/>
        <end position="289"/>
    </location>
</feature>
<feature type="compositionally biased region" description="Basic and acidic residues" evidence="4">
    <location>
        <begin position="360"/>
        <end position="370"/>
    </location>
</feature>
<dbReference type="GO" id="GO:0003676">
    <property type="term" value="F:nucleic acid binding"/>
    <property type="evidence" value="ECO:0007669"/>
    <property type="project" value="InterPro"/>
</dbReference>
<feature type="compositionally biased region" description="Polar residues" evidence="4">
    <location>
        <begin position="304"/>
        <end position="315"/>
    </location>
</feature>
<sequence length="719" mass="78832">MRWPTESAILENQVDQELEKCKNEERAQGEGNGAQLSSNFSSKERAPLALIAVTTRGFPAVCQAFANQERRCCPLRSCRKPAWHCRKTSAATPPILGFRRSSAGGVLDRPASTDEERAAVRGPDSKDGRGGREQHVPTVPTVPPKGAPKRAAGARPQLAFAGGVDRSRLHNLGCEQSEKQEGMWREIGPVLVKRSEKVHQQGARSPAVKKVVELRGWLPSPKQRLVREATGRTQGPDDQAERRFELSISSEHRRVSNESSEKRPRTSESFERRAGASGGGEGEESSIDSQVMALRKRGLAAKLNASSDGPSTSGRAGSALRSDASMSGRKGQYVGGVSDKSVRGGGFETEPSDDSEEEEESRKAAAEAAGEHITYDSLKKNDVDTAVRIEKRLLRDGLLVAQARALALYVVKNEISGGYDAVAQRLSFLEGLQGLKPKQAVALLLAQKRTLKRPVHELEGNVGYLLTAGVPADQLGNVVRRSPQILLTSVAARLEPSVRCLKGLGLDVGKMVVKNPRVLTCDLEGRGREVIEYLHSVGLSHEEVQALLEKDATLLTMTLETLAKKVEFLFRKCATVEAALDLIKSSPHALYADVEQAVKQVEMVFATFGLEVGDTFDLLIKWPALMSMTKRPMLEKVEFVINELGWSVNDVLAYPLFLSFSLEKKLRPRCEKVLREGIVIAKPNESEGLKLHTMLVCSDDNFEHYLSEIWPNKYRRGPG</sequence>
<reference evidence="5 6" key="1">
    <citation type="journal article" date="2014" name="Nat. Commun.">
        <title>Klebsormidium flaccidum genome reveals primary factors for plant terrestrial adaptation.</title>
        <authorList>
            <person name="Hori K."/>
            <person name="Maruyama F."/>
            <person name="Fujisawa T."/>
            <person name="Togashi T."/>
            <person name="Yamamoto N."/>
            <person name="Seo M."/>
            <person name="Sato S."/>
            <person name="Yamada T."/>
            <person name="Mori H."/>
            <person name="Tajima N."/>
            <person name="Moriyama T."/>
            <person name="Ikeuchi M."/>
            <person name="Watanabe M."/>
            <person name="Wada H."/>
            <person name="Kobayashi K."/>
            <person name="Saito M."/>
            <person name="Masuda T."/>
            <person name="Sasaki-Sekimoto Y."/>
            <person name="Mashiguchi K."/>
            <person name="Awai K."/>
            <person name="Shimojima M."/>
            <person name="Masuda S."/>
            <person name="Iwai M."/>
            <person name="Nobusawa T."/>
            <person name="Narise T."/>
            <person name="Kondo S."/>
            <person name="Saito H."/>
            <person name="Sato R."/>
            <person name="Murakawa M."/>
            <person name="Ihara Y."/>
            <person name="Oshima-Yamada Y."/>
            <person name="Ohtaka K."/>
            <person name="Satoh M."/>
            <person name="Sonobe K."/>
            <person name="Ishii M."/>
            <person name="Ohtani R."/>
            <person name="Kanamori-Sato M."/>
            <person name="Honoki R."/>
            <person name="Miyazaki D."/>
            <person name="Mochizuki H."/>
            <person name="Umetsu J."/>
            <person name="Higashi K."/>
            <person name="Shibata D."/>
            <person name="Kamiya Y."/>
            <person name="Sato N."/>
            <person name="Nakamura Y."/>
            <person name="Tabata S."/>
            <person name="Ida S."/>
            <person name="Kurokawa K."/>
            <person name="Ohta H."/>
        </authorList>
    </citation>
    <scope>NUCLEOTIDE SEQUENCE [LARGE SCALE GENOMIC DNA]</scope>
    <source>
        <strain evidence="5 6">NIES-2285</strain>
    </source>
</reference>
<evidence type="ECO:0008006" key="7">
    <source>
        <dbReference type="Google" id="ProtNLM"/>
    </source>
</evidence>
<accession>A0A1Y1HMC6</accession>
<evidence type="ECO:0000313" key="6">
    <source>
        <dbReference type="Proteomes" id="UP000054558"/>
    </source>
</evidence>
<feature type="compositionally biased region" description="Basic and acidic residues" evidence="4">
    <location>
        <begin position="111"/>
        <end position="135"/>
    </location>
</feature>
<evidence type="ECO:0000256" key="4">
    <source>
        <dbReference type="SAM" id="MobiDB-lite"/>
    </source>
</evidence>
<evidence type="ECO:0000256" key="2">
    <source>
        <dbReference type="ARBA" id="ARBA00022472"/>
    </source>
</evidence>